<comment type="caution">
    <text evidence="5">The sequence shown here is derived from an EMBL/GenBank/DDBJ whole genome shotgun (WGS) entry which is preliminary data.</text>
</comment>
<dbReference type="EMBL" id="JBJHZX010000049">
    <property type="protein sequence ID" value="MFL0198170.1"/>
    <property type="molecule type" value="Genomic_DNA"/>
</dbReference>
<dbReference type="RefSeq" id="WP_406794279.1">
    <property type="nucleotide sequence ID" value="NZ_JBJHZX010000049.1"/>
</dbReference>
<evidence type="ECO:0000256" key="2">
    <source>
        <dbReference type="ARBA" id="ARBA00023125"/>
    </source>
</evidence>
<dbReference type="InterPro" id="IPR018060">
    <property type="entry name" value="HTH_AraC"/>
</dbReference>
<reference evidence="5 6" key="1">
    <citation type="submission" date="2024-11" db="EMBL/GenBank/DDBJ databases">
        <authorList>
            <person name="Heng Y.C."/>
            <person name="Lim A.C.H."/>
            <person name="Lee J.K.Y."/>
            <person name="Kittelmann S."/>
        </authorList>
    </citation>
    <scope>NUCLEOTIDE SEQUENCE [LARGE SCALE GENOMIC DNA]</scope>
    <source>
        <strain evidence="5 6">WILCCON 0269</strain>
    </source>
</reference>
<organism evidence="5 6">
    <name type="scientific">Candidatus Clostridium eludens</name>
    <dbReference type="NCBI Taxonomy" id="3381663"/>
    <lineage>
        <taxon>Bacteria</taxon>
        <taxon>Bacillati</taxon>
        <taxon>Bacillota</taxon>
        <taxon>Clostridia</taxon>
        <taxon>Eubacteriales</taxon>
        <taxon>Clostridiaceae</taxon>
        <taxon>Clostridium</taxon>
    </lineage>
</organism>
<dbReference type="SMART" id="SM00342">
    <property type="entry name" value="HTH_ARAC"/>
    <property type="match status" value="1"/>
</dbReference>
<protein>
    <submittedName>
        <fullName evidence="5">Helix-turn-helix domain-containing protein</fullName>
    </submittedName>
</protein>
<feature type="domain" description="HTH araC/xylS-type" evidence="4">
    <location>
        <begin position="1"/>
        <end position="52"/>
    </location>
</feature>
<evidence type="ECO:0000313" key="5">
    <source>
        <dbReference type="EMBL" id="MFL0198170.1"/>
    </source>
</evidence>
<gene>
    <name evidence="5" type="ORF">ACJDU8_21765</name>
</gene>
<evidence type="ECO:0000256" key="3">
    <source>
        <dbReference type="ARBA" id="ARBA00023163"/>
    </source>
</evidence>
<dbReference type="PROSITE" id="PS01124">
    <property type="entry name" value="HTH_ARAC_FAMILY_2"/>
    <property type="match status" value="1"/>
</dbReference>
<dbReference type="PANTHER" id="PTHR43280:SF2">
    <property type="entry name" value="HTH-TYPE TRANSCRIPTIONAL REGULATOR EXSA"/>
    <property type="match status" value="1"/>
</dbReference>
<sequence>MEYRTLRASELLLKSKKPISTIAFDVGFNGISYFGKVFKKYMNYTPSEYRVKYGVK</sequence>
<keyword evidence="1" id="KW-0805">Transcription regulation</keyword>
<dbReference type="Gene3D" id="1.10.10.60">
    <property type="entry name" value="Homeodomain-like"/>
    <property type="match status" value="1"/>
</dbReference>
<dbReference type="InterPro" id="IPR009057">
    <property type="entry name" value="Homeodomain-like_sf"/>
</dbReference>
<dbReference type="PRINTS" id="PR00032">
    <property type="entry name" value="HTHARAC"/>
</dbReference>
<accession>A0ABW8SQD7</accession>
<name>A0ABW8SQD7_9CLOT</name>
<dbReference type="PANTHER" id="PTHR43280">
    <property type="entry name" value="ARAC-FAMILY TRANSCRIPTIONAL REGULATOR"/>
    <property type="match status" value="1"/>
</dbReference>
<evidence type="ECO:0000313" key="6">
    <source>
        <dbReference type="Proteomes" id="UP001623660"/>
    </source>
</evidence>
<dbReference type="Proteomes" id="UP001623660">
    <property type="component" value="Unassembled WGS sequence"/>
</dbReference>
<proteinExistence type="predicted"/>
<dbReference type="Pfam" id="PF12833">
    <property type="entry name" value="HTH_18"/>
    <property type="match status" value="1"/>
</dbReference>
<keyword evidence="6" id="KW-1185">Reference proteome</keyword>
<dbReference type="InterPro" id="IPR020449">
    <property type="entry name" value="Tscrpt_reg_AraC-type_HTH"/>
</dbReference>
<dbReference type="SUPFAM" id="SSF46689">
    <property type="entry name" value="Homeodomain-like"/>
    <property type="match status" value="1"/>
</dbReference>
<evidence type="ECO:0000256" key="1">
    <source>
        <dbReference type="ARBA" id="ARBA00023015"/>
    </source>
</evidence>
<keyword evidence="2" id="KW-0238">DNA-binding</keyword>
<evidence type="ECO:0000259" key="4">
    <source>
        <dbReference type="PROSITE" id="PS01124"/>
    </source>
</evidence>
<keyword evidence="3" id="KW-0804">Transcription</keyword>